<dbReference type="EMBL" id="CABFNQ020000737">
    <property type="protein sequence ID" value="CAH0028846.1"/>
    <property type="molecule type" value="Genomic_DNA"/>
</dbReference>
<evidence type="ECO:0000313" key="8">
    <source>
        <dbReference type="EMBL" id="CAH0028846.1"/>
    </source>
</evidence>
<keyword evidence="2" id="KW-0805">Transcription regulation</keyword>
<proteinExistence type="predicted"/>
<sequence length="655" mass="72419">MVPPPIFLPAPSPSPTRTGGTGGPAGYGRSCTNCSRAKAKCIVKYPDASCVRCDRLGKECLPIVALRKRAPKKSPSSRTAKLEEKLDDLVSILRGTQQPQPSPSNPVAQDPYPQQPLEQSHNIPSRLDSLATAATASASTPTNMLHSSQFPSSAPMFDAAADDAPEPTPAEAEVYLDKFRGWLERFPFMYLPPEVTAASLRRERPFLWLCIMNVTSMSVPQMQRIKVTVRREVAQRVVMDHEPSMDILLGLLAYLGWASMISGPDSKPFLVLYTQLATSVLHELSLARSPIEEQYFHNCFKIWGGRPPAPKIRTLEERRALLATWYCTSVHASFIGKMDTLRWTSHIDESIEILEREKESPFDVILTNLVKVQQITDDAHHLLVRDLLGGGPNVAPSCLFRTSMLSRLNTLKDSMPSNVAAHYVIRLHIHFCEVQIHSTGLYSQSLTDTPYGVDAQRIDSMYGCVRSIRGWHDLFFSLPINELPGLPFSCFIHLFQCQVSLYRLATTEDPAWDKDMMRHTVDLLEFLDQAHDRFQQLNQVYVLKTGPGDETLWQKGCKIMRNIKAMWEPALASAALGGLPTPSSQGFSGLGSGSVAGMPVPGPVHNSGAAAAMGGDKNPLLPENGPMDFNDMAWMTDVFGPWDFLKSNESGGKTS</sequence>
<feature type="compositionally biased region" description="Pro residues" evidence="6">
    <location>
        <begin position="1"/>
        <end position="14"/>
    </location>
</feature>
<dbReference type="InterPro" id="IPR001138">
    <property type="entry name" value="Zn2Cys6_DnaBD"/>
</dbReference>
<evidence type="ECO:0000256" key="5">
    <source>
        <dbReference type="ARBA" id="ARBA00023242"/>
    </source>
</evidence>
<evidence type="ECO:0000256" key="6">
    <source>
        <dbReference type="SAM" id="MobiDB-lite"/>
    </source>
</evidence>
<keyword evidence="4" id="KW-0804">Transcription</keyword>
<dbReference type="OrthoDB" id="5226580at2759"/>
<dbReference type="PANTHER" id="PTHR31845:SF32">
    <property type="entry name" value="MISCELLANEOUS ZN(II)2CYS6 TRANSCRIPTION FACTOR (EUROFUNG)-RELATED"/>
    <property type="match status" value="1"/>
</dbReference>
<dbReference type="SUPFAM" id="SSF57701">
    <property type="entry name" value="Zn2/Cys6 DNA-binding domain"/>
    <property type="match status" value="1"/>
</dbReference>
<protein>
    <recommendedName>
        <fullName evidence="7">Zn(2)-C6 fungal-type domain-containing protein</fullName>
    </recommendedName>
</protein>
<dbReference type="PROSITE" id="PS00463">
    <property type="entry name" value="ZN2_CY6_FUNGAL_1"/>
    <property type="match status" value="1"/>
</dbReference>
<dbReference type="Proteomes" id="UP000696573">
    <property type="component" value="Unassembled WGS sequence"/>
</dbReference>
<evidence type="ECO:0000313" key="9">
    <source>
        <dbReference type="Proteomes" id="UP000696573"/>
    </source>
</evidence>
<feature type="region of interest" description="Disordered" evidence="6">
    <location>
        <begin position="1"/>
        <end position="26"/>
    </location>
</feature>
<evidence type="ECO:0000259" key="7">
    <source>
        <dbReference type="PROSITE" id="PS50048"/>
    </source>
</evidence>
<reference evidence="8" key="1">
    <citation type="submission" date="2021-10" db="EMBL/GenBank/DDBJ databases">
        <authorList>
            <person name="Piombo E."/>
        </authorList>
    </citation>
    <scope>NUCLEOTIDE SEQUENCE</scope>
</reference>
<feature type="region of interest" description="Disordered" evidence="6">
    <location>
        <begin position="95"/>
        <end position="120"/>
    </location>
</feature>
<evidence type="ECO:0000256" key="2">
    <source>
        <dbReference type="ARBA" id="ARBA00023015"/>
    </source>
</evidence>
<evidence type="ECO:0000256" key="3">
    <source>
        <dbReference type="ARBA" id="ARBA00023125"/>
    </source>
</evidence>
<keyword evidence="3" id="KW-0238">DNA-binding</keyword>
<comment type="subcellular location">
    <subcellularLocation>
        <location evidence="1">Nucleus</location>
    </subcellularLocation>
</comment>
<dbReference type="PROSITE" id="PS50048">
    <property type="entry name" value="ZN2_CY6_FUNGAL_2"/>
    <property type="match status" value="1"/>
</dbReference>
<dbReference type="PANTHER" id="PTHR31845">
    <property type="entry name" value="FINGER DOMAIN PROTEIN, PUTATIVE-RELATED"/>
    <property type="match status" value="1"/>
</dbReference>
<keyword evidence="5" id="KW-0539">Nucleus</keyword>
<name>A0A9N9VS95_9HYPO</name>
<organism evidence="8 9">
    <name type="scientific">Clonostachys rhizophaga</name>
    <dbReference type="NCBI Taxonomy" id="160324"/>
    <lineage>
        <taxon>Eukaryota</taxon>
        <taxon>Fungi</taxon>
        <taxon>Dikarya</taxon>
        <taxon>Ascomycota</taxon>
        <taxon>Pezizomycotina</taxon>
        <taxon>Sordariomycetes</taxon>
        <taxon>Hypocreomycetidae</taxon>
        <taxon>Hypocreales</taxon>
        <taxon>Bionectriaceae</taxon>
        <taxon>Clonostachys</taxon>
    </lineage>
</organism>
<feature type="region of interest" description="Disordered" evidence="6">
    <location>
        <begin position="133"/>
        <end position="166"/>
    </location>
</feature>
<dbReference type="Gene3D" id="4.10.240.10">
    <property type="entry name" value="Zn(2)-C6 fungal-type DNA-binding domain"/>
    <property type="match status" value="1"/>
</dbReference>
<dbReference type="AlphaFoldDB" id="A0A9N9VS95"/>
<dbReference type="GO" id="GO:0000981">
    <property type="term" value="F:DNA-binding transcription factor activity, RNA polymerase II-specific"/>
    <property type="evidence" value="ECO:0007669"/>
    <property type="project" value="InterPro"/>
</dbReference>
<dbReference type="GO" id="GO:0008270">
    <property type="term" value="F:zinc ion binding"/>
    <property type="evidence" value="ECO:0007669"/>
    <property type="project" value="InterPro"/>
</dbReference>
<evidence type="ECO:0000256" key="4">
    <source>
        <dbReference type="ARBA" id="ARBA00023163"/>
    </source>
</evidence>
<gene>
    <name evidence="8" type="ORF">CRHIZ90672A_00012924</name>
</gene>
<keyword evidence="9" id="KW-1185">Reference proteome</keyword>
<dbReference type="InterPro" id="IPR051089">
    <property type="entry name" value="prtT"/>
</dbReference>
<accession>A0A9N9VS95</accession>
<dbReference type="GO" id="GO:0005634">
    <property type="term" value="C:nucleus"/>
    <property type="evidence" value="ECO:0007669"/>
    <property type="project" value="UniProtKB-SubCell"/>
</dbReference>
<comment type="caution">
    <text evidence="8">The sequence shown here is derived from an EMBL/GenBank/DDBJ whole genome shotgun (WGS) entry which is preliminary data.</text>
</comment>
<feature type="domain" description="Zn(2)-C6 fungal-type" evidence="7">
    <location>
        <begin position="30"/>
        <end position="60"/>
    </location>
</feature>
<feature type="compositionally biased region" description="Polar residues" evidence="6">
    <location>
        <begin position="141"/>
        <end position="152"/>
    </location>
</feature>
<dbReference type="InterPro" id="IPR036864">
    <property type="entry name" value="Zn2-C6_fun-type_DNA-bd_sf"/>
</dbReference>
<evidence type="ECO:0000256" key="1">
    <source>
        <dbReference type="ARBA" id="ARBA00004123"/>
    </source>
</evidence>
<dbReference type="GO" id="GO:0000976">
    <property type="term" value="F:transcription cis-regulatory region binding"/>
    <property type="evidence" value="ECO:0007669"/>
    <property type="project" value="TreeGrafter"/>
</dbReference>